<dbReference type="InterPro" id="IPR018640">
    <property type="entry name" value="DUF2063"/>
</dbReference>
<accession>A0ABQ0A6X7</accession>
<dbReference type="Pfam" id="PF09836">
    <property type="entry name" value="DUF2063"/>
    <property type="match status" value="1"/>
</dbReference>
<keyword evidence="3" id="KW-1185">Reference proteome</keyword>
<reference evidence="2 3" key="1">
    <citation type="submission" date="2024-04" db="EMBL/GenBank/DDBJ databases">
        <title>Draft genome sequence of Sessilibacter corallicola NBRC 116591.</title>
        <authorList>
            <person name="Miyakawa T."/>
            <person name="Kusuya Y."/>
            <person name="Miura T."/>
        </authorList>
    </citation>
    <scope>NUCLEOTIDE SEQUENCE [LARGE SCALE GENOMIC DNA]</scope>
    <source>
        <strain evidence="2 3">KU-00831-HH</strain>
    </source>
</reference>
<name>A0ABQ0A6X7_9GAMM</name>
<protein>
    <recommendedName>
        <fullName evidence="1">Putative DNA-binding domain-containing protein</fullName>
    </recommendedName>
</protein>
<feature type="domain" description="Putative DNA-binding" evidence="1">
    <location>
        <begin position="9"/>
        <end position="91"/>
    </location>
</feature>
<evidence type="ECO:0000313" key="3">
    <source>
        <dbReference type="Proteomes" id="UP001465153"/>
    </source>
</evidence>
<comment type="caution">
    <text evidence="2">The sequence shown here is derived from an EMBL/GenBank/DDBJ whole genome shotgun (WGS) entry which is preliminary data.</text>
</comment>
<evidence type="ECO:0000259" key="1">
    <source>
        <dbReference type="Pfam" id="PF09836"/>
    </source>
</evidence>
<evidence type="ECO:0000313" key="2">
    <source>
        <dbReference type="EMBL" id="GAA6167404.1"/>
    </source>
</evidence>
<sequence>MNYEQSLSRFVDAVKANPSDDDKNTQLNGRLSPYRVNRRVSALMVLRNNFPTVQALLGERIFSALSQVYANVFPSSWWDINVFGAEFPGFLKAQVNSPKGQEFNWLKIAEIAELEYAIIDRYYYPGHATTEELTIDFQHFDFEAQGMICRHHPQLVVSYNFQKSNPEFSKALPNGIASCKDINRLIGSGAITSTEKLVYLSANLFRENFQVMSVFSCTTANL</sequence>
<gene>
    <name evidence="2" type="ORF">NBRC116591_12140</name>
</gene>
<dbReference type="RefSeq" id="WP_233088568.1">
    <property type="nucleotide sequence ID" value="NZ_BAABWN010000003.1"/>
</dbReference>
<proteinExistence type="predicted"/>
<organism evidence="2 3">
    <name type="scientific">Sessilibacter corallicola</name>
    <dbReference type="NCBI Taxonomy" id="2904075"/>
    <lineage>
        <taxon>Bacteria</taxon>
        <taxon>Pseudomonadati</taxon>
        <taxon>Pseudomonadota</taxon>
        <taxon>Gammaproteobacteria</taxon>
        <taxon>Cellvibrionales</taxon>
        <taxon>Cellvibrionaceae</taxon>
        <taxon>Sessilibacter</taxon>
    </lineage>
</organism>
<dbReference type="EMBL" id="BAABWN010000003">
    <property type="protein sequence ID" value="GAA6167404.1"/>
    <property type="molecule type" value="Genomic_DNA"/>
</dbReference>
<dbReference type="Proteomes" id="UP001465153">
    <property type="component" value="Unassembled WGS sequence"/>
</dbReference>